<dbReference type="OrthoDB" id="288590at2759"/>
<feature type="domain" description="Carrier" evidence="6">
    <location>
        <begin position="565"/>
        <end position="642"/>
    </location>
</feature>
<proteinExistence type="inferred from homology"/>
<evidence type="ECO:0000256" key="1">
    <source>
        <dbReference type="ARBA" id="ARBA00006432"/>
    </source>
</evidence>
<protein>
    <submittedName>
        <fullName evidence="8">Acetyl-CoA synthetase-like protein</fullName>
    </submittedName>
</protein>
<evidence type="ECO:0000256" key="2">
    <source>
        <dbReference type="ARBA" id="ARBA00022450"/>
    </source>
</evidence>
<dbReference type="STRING" id="1314781.A0A165PJD2"/>
<evidence type="ECO:0000313" key="9">
    <source>
        <dbReference type="Proteomes" id="UP000077266"/>
    </source>
</evidence>
<dbReference type="Pfam" id="PF14226">
    <property type="entry name" value="DIOX_N"/>
    <property type="match status" value="1"/>
</dbReference>
<keyword evidence="2" id="KW-0596">Phosphopantetheine</keyword>
<dbReference type="SMART" id="SM00823">
    <property type="entry name" value="PKS_PP"/>
    <property type="match status" value="1"/>
</dbReference>
<evidence type="ECO:0000259" key="6">
    <source>
        <dbReference type="PROSITE" id="PS50075"/>
    </source>
</evidence>
<keyword evidence="3" id="KW-0597">Phosphoprotein</keyword>
<dbReference type="InterPro" id="IPR005123">
    <property type="entry name" value="Oxoglu/Fe-dep_dioxygenase_dom"/>
</dbReference>
<evidence type="ECO:0000256" key="3">
    <source>
        <dbReference type="ARBA" id="ARBA00022553"/>
    </source>
</evidence>
<evidence type="ECO:0000259" key="7">
    <source>
        <dbReference type="PROSITE" id="PS51471"/>
    </source>
</evidence>
<dbReference type="PROSITE" id="PS00455">
    <property type="entry name" value="AMP_BINDING"/>
    <property type="match status" value="1"/>
</dbReference>
<dbReference type="PANTHER" id="PTHR43201:SF5">
    <property type="entry name" value="MEDIUM-CHAIN ACYL-COA LIGASE ACSF2, MITOCHONDRIAL"/>
    <property type="match status" value="1"/>
</dbReference>
<dbReference type="InterPro" id="IPR044861">
    <property type="entry name" value="IPNS-like_FE2OG_OXY"/>
</dbReference>
<dbReference type="InParanoid" id="A0A165PJD2"/>
<dbReference type="SUPFAM" id="SSF47336">
    <property type="entry name" value="ACP-like"/>
    <property type="match status" value="1"/>
</dbReference>
<dbReference type="InterPro" id="IPR020845">
    <property type="entry name" value="AMP-binding_CS"/>
</dbReference>
<reference evidence="8 9" key="1">
    <citation type="journal article" date="2016" name="Mol. Biol. Evol.">
        <title>Comparative Genomics of Early-Diverging Mushroom-Forming Fungi Provides Insights into the Origins of Lignocellulose Decay Capabilities.</title>
        <authorList>
            <person name="Nagy L.G."/>
            <person name="Riley R."/>
            <person name="Tritt A."/>
            <person name="Adam C."/>
            <person name="Daum C."/>
            <person name="Floudas D."/>
            <person name="Sun H."/>
            <person name="Yadav J.S."/>
            <person name="Pangilinan J."/>
            <person name="Larsson K.H."/>
            <person name="Matsuura K."/>
            <person name="Barry K."/>
            <person name="Labutti K."/>
            <person name="Kuo R."/>
            <person name="Ohm R.A."/>
            <person name="Bhattacharya S.S."/>
            <person name="Shirouzu T."/>
            <person name="Yoshinaga Y."/>
            <person name="Martin F.M."/>
            <person name="Grigoriev I.V."/>
            <person name="Hibbett D.S."/>
        </authorList>
    </citation>
    <scope>NUCLEOTIDE SEQUENCE [LARGE SCALE GENOMIC DNA]</scope>
    <source>
        <strain evidence="8 9">HHB12029</strain>
    </source>
</reference>
<dbReference type="GO" id="GO:0006631">
    <property type="term" value="P:fatty acid metabolic process"/>
    <property type="evidence" value="ECO:0007669"/>
    <property type="project" value="TreeGrafter"/>
</dbReference>
<dbReference type="EMBL" id="KV425889">
    <property type="protein sequence ID" value="KZW02259.1"/>
    <property type="molecule type" value="Genomic_DNA"/>
</dbReference>
<dbReference type="InterPro" id="IPR026992">
    <property type="entry name" value="DIOX_N"/>
</dbReference>
<dbReference type="Gene3D" id="1.10.1200.10">
    <property type="entry name" value="ACP-like"/>
    <property type="match status" value="1"/>
</dbReference>
<dbReference type="SUPFAM" id="SSF51197">
    <property type="entry name" value="Clavaminate synthase-like"/>
    <property type="match status" value="1"/>
</dbReference>
<dbReference type="Pfam" id="PF00550">
    <property type="entry name" value="PP-binding"/>
    <property type="match status" value="1"/>
</dbReference>
<organism evidence="8 9">
    <name type="scientific">Exidia glandulosa HHB12029</name>
    <dbReference type="NCBI Taxonomy" id="1314781"/>
    <lineage>
        <taxon>Eukaryota</taxon>
        <taxon>Fungi</taxon>
        <taxon>Dikarya</taxon>
        <taxon>Basidiomycota</taxon>
        <taxon>Agaricomycotina</taxon>
        <taxon>Agaricomycetes</taxon>
        <taxon>Auriculariales</taxon>
        <taxon>Exidiaceae</taxon>
        <taxon>Exidia</taxon>
    </lineage>
</organism>
<dbReference type="Pfam" id="PF00501">
    <property type="entry name" value="AMP-binding"/>
    <property type="match status" value="1"/>
</dbReference>
<dbReference type="Gene3D" id="2.60.120.330">
    <property type="entry name" value="B-lactam Antibiotic, Isopenicillin N Synthase, Chain"/>
    <property type="match status" value="1"/>
</dbReference>
<feature type="domain" description="Fe2OG dioxygenase" evidence="7">
    <location>
        <begin position="1182"/>
        <end position="1292"/>
    </location>
</feature>
<dbReference type="PANTHER" id="PTHR43201">
    <property type="entry name" value="ACYL-COA SYNTHETASE"/>
    <property type="match status" value="1"/>
</dbReference>
<gene>
    <name evidence="8" type="ORF">EXIGLDRAFT_637629</name>
</gene>
<name>A0A165PJD2_EXIGL</name>
<dbReference type="GO" id="GO:0031177">
    <property type="term" value="F:phosphopantetheine binding"/>
    <property type="evidence" value="ECO:0007669"/>
    <property type="project" value="InterPro"/>
</dbReference>
<dbReference type="InterPro" id="IPR009081">
    <property type="entry name" value="PP-bd_ACP"/>
</dbReference>
<dbReference type="InterPro" id="IPR045851">
    <property type="entry name" value="AMP-bd_C_sf"/>
</dbReference>
<dbReference type="PROSITE" id="PS51471">
    <property type="entry name" value="FE2OG_OXY"/>
    <property type="match status" value="1"/>
</dbReference>
<sequence>MSHQSEDGFTSLNALLRARGQETDSGAVVGYLEATGRVAKTVTYGTLYAEAASLAPRVPKANVVLGIFEDTETHILLFWACVLAGVPYCPLAAPHPDPTRQLDLFAHLKDLFGEPVLVTSPSVAAQYPDVRSVTFDELKNVDASAGTADFAEPQPGDTVAFVLTSGSTGKPKAVTLRHEQILASVRGKSAHHGTSSDSIFFNWIAFDHVASITEIHIHALLCGVSQYHIAPSAIIVNPILLLHCASALKVTYTFSPNFLLARLLKDVAAPGALDSFAPLDLSGLRALISGGESVPLAIAIAVADLLERYGARRNTLRAGFGMSETCAGSIYDTTDIPREATAASAPYLSLGKPVPGMEMRVASEDGLPLSSGEAGHLQVRGTMLFKAYHNNVSATSSAFTSDGWFLTGDLALIAADGNLHLVGRDKDCLNINGAKLSSTDVETYVEAAHIPGVSHVVACPIRLTPNAETETYVVFYEHEHATADEIDAKDLQATVKTGQAIADRCTVLVSMAPHVVLPLPASRFVRTALGKVSRAQLAAAYLRGEFAARDQELRGVSTTADDALDETDKFQSAVAQAVCDVLDLPRESIRRSTNVFDNGASSMHLIRLKNVLQERLSITIPTIELLSRPRVGQLSDFLATLDEQTHATAAYTPLICLQRAGSKPPLFLVHPGVGEILVFLNLAHQLAGEDRPIYAVRAKGFDADEEPFTSLEETVDAYTAAIKDVYPNGPYYIAGYSYGGAIAFEVCKRLENVHWLGILNLPPHIQFRLRELGWVEILFNVAMFLSLFPDDKAPAVRAEFDDKFGAEGSYDEREAIEWMFARADQKRLAELDLPLEPFARWIKVAHAINVAGRSFVPQGRMSRALTTVFCAIPLASMGTREEYKVQRLSQWAEFAETFEMVDVEGAHHTMLAQEHCASFAERMKGALHRAEELARKLEEEAPKVNGNGTAVKGNGTAAPKVNGSAVHLNGNGTVSQVNGNGTAAPKANGHANGNGTAAPATNGVKAKADFEEVPVIDFTLAERDPEAYYKQLRFALEDVGFLVFSNIPGFEDGFQKELFATATDLFGRPQEWKDALGTANSHSLRGYFRADTLPGPHKAYAEAYRFGADLPAPGEDAPFWLRLHEGPNQWPAASDLPQFREQMNTLFSRYHALNLALNQHICHLLDLPSDGLDEFFPTQTIEYNSAIWHYFPLTPEMKKAENGFVQGMHEHRDPSTFVTCLIQSRAGLQVQNHAGRWLDVPMVPGGVVCNIGMQLMKLTGGKLVATTHRVNTLKISQDRFTIPYVLSTRLEKEIRPLPQFASPTAAKEHVAPNPKIAKLMSIPDPLVRSGYARLSLFPAATAKLYPKEFEEAHQLGIV</sequence>
<comment type="similarity">
    <text evidence="1">Belongs to the ATP-dependent AMP-binding enzyme family.</text>
</comment>
<dbReference type="GO" id="GO:0031956">
    <property type="term" value="F:medium-chain fatty acid-CoA ligase activity"/>
    <property type="evidence" value="ECO:0007669"/>
    <property type="project" value="TreeGrafter"/>
</dbReference>
<keyword evidence="5" id="KW-0175">Coiled coil</keyword>
<accession>A0A165PJD2</accession>
<dbReference type="InterPro" id="IPR020806">
    <property type="entry name" value="PKS_PP-bd"/>
</dbReference>
<keyword evidence="4" id="KW-0436">Ligase</keyword>
<dbReference type="Gene3D" id="3.40.50.1820">
    <property type="entry name" value="alpha/beta hydrolase"/>
    <property type="match status" value="1"/>
</dbReference>
<evidence type="ECO:0000256" key="5">
    <source>
        <dbReference type="SAM" id="Coils"/>
    </source>
</evidence>
<dbReference type="Gene3D" id="3.30.300.30">
    <property type="match status" value="1"/>
</dbReference>
<dbReference type="InterPro" id="IPR029058">
    <property type="entry name" value="AB_hydrolase_fold"/>
</dbReference>
<dbReference type="SUPFAM" id="SSF56801">
    <property type="entry name" value="Acetyl-CoA synthetase-like"/>
    <property type="match status" value="1"/>
</dbReference>
<dbReference type="InterPro" id="IPR027443">
    <property type="entry name" value="IPNS-like_sf"/>
</dbReference>
<dbReference type="Pfam" id="PF00975">
    <property type="entry name" value="Thioesterase"/>
    <property type="match status" value="1"/>
</dbReference>
<dbReference type="Gene3D" id="3.40.50.12780">
    <property type="entry name" value="N-terminal domain of ligase-like"/>
    <property type="match status" value="1"/>
</dbReference>
<dbReference type="Pfam" id="PF03171">
    <property type="entry name" value="2OG-FeII_Oxy"/>
    <property type="match status" value="1"/>
</dbReference>
<dbReference type="InterPro" id="IPR001031">
    <property type="entry name" value="Thioesterase"/>
</dbReference>
<dbReference type="Proteomes" id="UP000077266">
    <property type="component" value="Unassembled WGS sequence"/>
</dbReference>
<dbReference type="InterPro" id="IPR000873">
    <property type="entry name" value="AMP-dep_synth/lig_dom"/>
</dbReference>
<evidence type="ECO:0000313" key="8">
    <source>
        <dbReference type="EMBL" id="KZW02259.1"/>
    </source>
</evidence>
<dbReference type="InterPro" id="IPR042099">
    <property type="entry name" value="ANL_N_sf"/>
</dbReference>
<dbReference type="SUPFAM" id="SSF53474">
    <property type="entry name" value="alpha/beta-Hydrolases"/>
    <property type="match status" value="1"/>
</dbReference>
<evidence type="ECO:0000256" key="4">
    <source>
        <dbReference type="ARBA" id="ARBA00022598"/>
    </source>
</evidence>
<keyword evidence="9" id="KW-1185">Reference proteome</keyword>
<feature type="coiled-coil region" evidence="5">
    <location>
        <begin position="920"/>
        <end position="947"/>
    </location>
</feature>
<dbReference type="InterPro" id="IPR036736">
    <property type="entry name" value="ACP-like_sf"/>
</dbReference>
<dbReference type="PROSITE" id="PS50075">
    <property type="entry name" value="CARRIER"/>
    <property type="match status" value="1"/>
</dbReference>